<evidence type="ECO:0008006" key="5">
    <source>
        <dbReference type="Google" id="ProtNLM"/>
    </source>
</evidence>
<dbReference type="Pfam" id="PF08576">
    <property type="entry name" value="DUF1764"/>
    <property type="match status" value="1"/>
</dbReference>
<dbReference type="PANTHER" id="PTHR34066">
    <property type="entry name" value="GROWTH FACTOR 2"/>
    <property type="match status" value="1"/>
</dbReference>
<comment type="caution">
    <text evidence="2">The sequence shown here is derived from an EMBL/GenBank/DDBJ whole genome shotgun (WGS) entry which is preliminary data.</text>
</comment>
<dbReference type="InParanoid" id="A0A2P6MXC3"/>
<feature type="region of interest" description="Disordered" evidence="1">
    <location>
        <begin position="1"/>
        <end position="108"/>
    </location>
</feature>
<name>A0A2P6MXC3_9EUKA</name>
<keyword evidence="4" id="KW-1185">Reference proteome</keyword>
<dbReference type="PANTHER" id="PTHR34066:SF1">
    <property type="entry name" value="DUF1764 FAMILY PROTEIN"/>
    <property type="match status" value="1"/>
</dbReference>
<protein>
    <recommendedName>
        <fullName evidence="5">DUF1764-domain-containing protein</fullName>
    </recommendedName>
</protein>
<organism evidence="2 4">
    <name type="scientific">Planoprotostelium fungivorum</name>
    <dbReference type="NCBI Taxonomy" id="1890364"/>
    <lineage>
        <taxon>Eukaryota</taxon>
        <taxon>Amoebozoa</taxon>
        <taxon>Evosea</taxon>
        <taxon>Variosea</taxon>
        <taxon>Cavosteliida</taxon>
        <taxon>Cavosteliaceae</taxon>
        <taxon>Planoprotostelium</taxon>
    </lineage>
</organism>
<accession>A0A2P6MXC3</accession>
<dbReference type="InterPro" id="IPR013885">
    <property type="entry name" value="DUF1764_euk"/>
</dbReference>
<evidence type="ECO:0000313" key="3">
    <source>
        <dbReference type="EMBL" id="PRP83890.1"/>
    </source>
</evidence>
<feature type="compositionally biased region" description="Low complexity" evidence="1">
    <location>
        <begin position="15"/>
        <end position="33"/>
    </location>
</feature>
<proteinExistence type="predicted"/>
<dbReference type="AlphaFoldDB" id="A0A2P6MXC3"/>
<evidence type="ECO:0000313" key="4">
    <source>
        <dbReference type="Proteomes" id="UP000241769"/>
    </source>
</evidence>
<dbReference type="EMBL" id="MDYQ01000073">
    <property type="protein sequence ID" value="PRP83890.1"/>
    <property type="molecule type" value="Genomic_DNA"/>
</dbReference>
<gene>
    <name evidence="3" type="ORF">PROFUN_08827</name>
    <name evidence="2" type="ORF">PROFUN_15298</name>
</gene>
<dbReference type="EMBL" id="MDYQ01000333">
    <property type="protein sequence ID" value="PRP76359.1"/>
    <property type="molecule type" value="Genomic_DNA"/>
</dbReference>
<sequence>MSGKGKATPEKKKNVVTTAPNKAKTTPTKAVTKITSAKVAPTTTPPKKNKTTEENPNDKKRKVNDDIDDIFSKTPKASAVKEQKAPVKKRKENDIFSDSRGTNSDGRKVIDGYTVYSFDELKLDQGKDTPDCPFDCDCCF</sequence>
<evidence type="ECO:0000256" key="1">
    <source>
        <dbReference type="SAM" id="MobiDB-lite"/>
    </source>
</evidence>
<evidence type="ECO:0000313" key="2">
    <source>
        <dbReference type="EMBL" id="PRP76359.1"/>
    </source>
</evidence>
<dbReference type="Proteomes" id="UP000241769">
    <property type="component" value="Unassembled WGS sequence"/>
</dbReference>
<reference evidence="2 4" key="1">
    <citation type="journal article" date="2018" name="Genome Biol. Evol.">
        <title>Multiple Roots of Fruiting Body Formation in Amoebozoa.</title>
        <authorList>
            <person name="Hillmann F."/>
            <person name="Forbes G."/>
            <person name="Novohradska S."/>
            <person name="Ferling I."/>
            <person name="Riege K."/>
            <person name="Groth M."/>
            <person name="Westermann M."/>
            <person name="Marz M."/>
            <person name="Spaller T."/>
            <person name="Winckler T."/>
            <person name="Schaap P."/>
            <person name="Glockner G."/>
        </authorList>
    </citation>
    <scope>NUCLEOTIDE SEQUENCE [LARGE SCALE GENOMIC DNA]</scope>
    <source>
        <strain evidence="2 4">Jena</strain>
    </source>
</reference>